<dbReference type="InterPro" id="IPR016979">
    <property type="entry name" value="DUF2129"/>
</dbReference>
<dbReference type="HAMAP" id="MF_01126">
    <property type="entry name" value="UPF0298"/>
    <property type="match status" value="1"/>
</dbReference>
<keyword evidence="4" id="KW-1185">Reference proteome</keyword>
<dbReference type="AlphaFoldDB" id="A0A1G9MTN3"/>
<reference evidence="4" key="1">
    <citation type="submission" date="2016-10" db="EMBL/GenBank/DDBJ databases">
        <authorList>
            <person name="Varghese N."/>
            <person name="Submissions S."/>
        </authorList>
    </citation>
    <scope>NUCLEOTIDE SEQUENCE [LARGE SCALE GENOMIC DNA]</scope>
    <source>
        <strain evidence="4">CGMCC 1.6199</strain>
    </source>
</reference>
<dbReference type="Proteomes" id="UP000182347">
    <property type="component" value="Unassembled WGS sequence"/>
</dbReference>
<dbReference type="NCBIfam" id="NF002777">
    <property type="entry name" value="PRK02886.1"/>
    <property type="match status" value="1"/>
</dbReference>
<comment type="subcellular location">
    <subcellularLocation>
        <location evidence="2">Cytoplasm</location>
    </subcellularLocation>
</comment>
<dbReference type="PIRSF" id="PIRSF031653">
    <property type="entry name" value="UCP031653"/>
    <property type="match status" value="1"/>
</dbReference>
<dbReference type="GO" id="GO:0005737">
    <property type="term" value="C:cytoplasm"/>
    <property type="evidence" value="ECO:0007669"/>
    <property type="project" value="UniProtKB-SubCell"/>
</dbReference>
<dbReference type="EMBL" id="FNHF01000001">
    <property type="protein sequence ID" value="SDL77579.1"/>
    <property type="molecule type" value="Genomic_DNA"/>
</dbReference>
<dbReference type="OrthoDB" id="2990788at2"/>
<evidence type="ECO:0000256" key="1">
    <source>
        <dbReference type="ARBA" id="ARBA00022490"/>
    </source>
</evidence>
<dbReference type="RefSeq" id="WP_074597474.1">
    <property type="nucleotide sequence ID" value="NZ_FNHF01000001.1"/>
</dbReference>
<name>A0A1G9MTN3_9BACI</name>
<dbReference type="STRING" id="482461.SAMN05216244_0721"/>
<sequence>MRTKRQGLIVWFQHMKNIKQIKRFGHLIYVSKQRKYAVVYVDQVEADETADKLNHLPFISKVDFSYKPFVNTEFENAKMDKAKEYDYKMGI</sequence>
<organism evidence="3 4">
    <name type="scientific">Sediminibacillus halophilus</name>
    <dbReference type="NCBI Taxonomy" id="482461"/>
    <lineage>
        <taxon>Bacteria</taxon>
        <taxon>Bacillati</taxon>
        <taxon>Bacillota</taxon>
        <taxon>Bacilli</taxon>
        <taxon>Bacillales</taxon>
        <taxon>Bacillaceae</taxon>
        <taxon>Sediminibacillus</taxon>
    </lineage>
</organism>
<comment type="similarity">
    <text evidence="2">Belongs to the UPF0298 family.</text>
</comment>
<accession>A0A1G9MTN3</accession>
<proteinExistence type="inferred from homology"/>
<dbReference type="Pfam" id="PF09902">
    <property type="entry name" value="DUF2129"/>
    <property type="match status" value="1"/>
</dbReference>
<evidence type="ECO:0000313" key="4">
    <source>
        <dbReference type="Proteomes" id="UP000182347"/>
    </source>
</evidence>
<protein>
    <recommendedName>
        <fullName evidence="2">UPF0298 protein SAMN05216244_0721</fullName>
    </recommendedName>
</protein>
<keyword evidence="1 2" id="KW-0963">Cytoplasm</keyword>
<evidence type="ECO:0000313" key="3">
    <source>
        <dbReference type="EMBL" id="SDL77579.1"/>
    </source>
</evidence>
<evidence type="ECO:0000256" key="2">
    <source>
        <dbReference type="HAMAP-Rule" id="MF_01126"/>
    </source>
</evidence>
<gene>
    <name evidence="3" type="ORF">SAMN05216244_0721</name>
</gene>